<evidence type="ECO:0000256" key="6">
    <source>
        <dbReference type="ARBA" id="ARBA00022989"/>
    </source>
</evidence>
<dbReference type="PANTHER" id="PTHR47049:SF2">
    <property type="entry name" value="PIEZO-TYPE MECHANOSENSITIVE ION CHANNEL HOMOLOG"/>
    <property type="match status" value="1"/>
</dbReference>
<feature type="region of interest" description="Disordered" evidence="10">
    <location>
        <begin position="369"/>
        <end position="481"/>
    </location>
</feature>
<evidence type="ECO:0000256" key="3">
    <source>
        <dbReference type="ARBA" id="ARBA00022448"/>
    </source>
</evidence>
<feature type="domain" description="Piezo TM1-24" evidence="15">
    <location>
        <begin position="426"/>
        <end position="808"/>
    </location>
</feature>
<feature type="transmembrane region" description="Helical" evidence="11">
    <location>
        <begin position="948"/>
        <end position="967"/>
    </location>
</feature>
<feature type="transmembrane region" description="Helical" evidence="11">
    <location>
        <begin position="1302"/>
        <end position="1326"/>
    </location>
</feature>
<keyword evidence="8 11" id="KW-0472">Membrane</keyword>
<dbReference type="InterPro" id="IPR056770">
    <property type="entry name" value="Piezo_THU9_anchor"/>
</dbReference>
<comment type="similarity">
    <text evidence="2">Belongs to the PIEZO (TC 1.A.75) family.</text>
</comment>
<evidence type="ECO:0000256" key="1">
    <source>
        <dbReference type="ARBA" id="ARBA00004651"/>
    </source>
</evidence>
<feature type="transmembrane region" description="Helical" evidence="11">
    <location>
        <begin position="1370"/>
        <end position="1388"/>
    </location>
</feature>
<feature type="transmembrane region" description="Helical" evidence="11">
    <location>
        <begin position="12"/>
        <end position="39"/>
    </location>
</feature>
<feature type="transmembrane region" description="Helical" evidence="11">
    <location>
        <begin position="1094"/>
        <end position="1110"/>
    </location>
</feature>
<feature type="transmembrane region" description="Helical" evidence="11">
    <location>
        <begin position="1981"/>
        <end position="2002"/>
    </location>
</feature>
<evidence type="ECO:0000256" key="11">
    <source>
        <dbReference type="SAM" id="Phobius"/>
    </source>
</evidence>
<evidence type="ECO:0000259" key="15">
    <source>
        <dbReference type="Pfam" id="PF24871"/>
    </source>
</evidence>
<feature type="transmembrane region" description="Helical" evidence="11">
    <location>
        <begin position="911"/>
        <end position="936"/>
    </location>
</feature>
<feature type="domain" description="Piezo non-specific cation channel cap" evidence="12">
    <location>
        <begin position="2213"/>
        <end position="2522"/>
    </location>
</feature>
<evidence type="ECO:0000256" key="8">
    <source>
        <dbReference type="ARBA" id="ARBA00023136"/>
    </source>
</evidence>
<feature type="transmembrane region" description="Helical" evidence="11">
    <location>
        <begin position="1939"/>
        <end position="1961"/>
    </location>
</feature>
<comment type="subcellular location">
    <subcellularLocation>
        <location evidence="1">Cell membrane</location>
        <topology evidence="1">Multi-pass membrane protein</topology>
    </subcellularLocation>
</comment>
<feature type="compositionally biased region" description="Polar residues" evidence="10">
    <location>
        <begin position="369"/>
        <end position="391"/>
    </location>
</feature>
<evidence type="ECO:0000313" key="18">
    <source>
        <dbReference type="RefSeq" id="XP_015036585.2"/>
    </source>
</evidence>
<sequence>MAFSYACMVLQRVVVPAVLVLASLMRPVGISFVYLLMFFMSPFVPLATRRNFKGSVTAFFIILLSLSTLVLLGHIALQIVAVSTALPIYNCSFSERLLRHIGFVSFIDLKPLAIIEWLAPEVLVFATSLGSYLTVKRLAVQPITAEQLENGELIEAQSADHAQSTQPPCPTDANGGDVQQATATTPLQQQQQQLRKRVSMISQHIHFEGLIKISPLFCLATLFFAAALRPSVPGGFYFLIFLLAGTYWATCRTLQRGFALLLRCVMVVLVLHSLSIVSYQTPWMQGHLNHTSLTARLIGLEPLIESYCSPDIRVLLYNNTLYLDSYLNPFALFFAYFALALTTKHLIKPRLEAKPATAFGQQLDCNSSSLNNTGNKASRQLTLRTSQASRGSSRKDSSGPGAGSSTATTSTANRTQRLSVSLRRDQRAALNEPTETTPLVRQSTRKGRTAQPLESGSSVAMGGTQRGNEIPLDSLEQRSEQENTTTSILDQISYGFVSVGGFIYQNSYIFTNILMMAWSIVYHSWLTFVLLLWANVLWMIPNQRKAMMRSSPFIVLYAEVLLVAQYIYGMDLNNNELPTKVTTAGINLQQIGFERPIENHMRPCVPLIVKTAFVLMFWVTSRQFFKEKRDRRRDTMADIIAPLQITVGSAGSSYLINDGKKTSKFLKKAGDVIKNLLVRLWIWLLVLVIFLCAITGENMTGFRICYMALFLFFLLVFQSSSKAWVKIMYGFWLFLIFYAMSILILIYTYQFDKFDTYWNDYLNVSKTLQNDIGLKRYQTKDLFLHLVSPTIIVILTVIQVHYFHKRFIASLQQQPAAAGAAGAGGSAQQKPTETTALEAAPSKRRGSAGSLRRSQGPSGEAAPGGATTDFETSVRDLVRISFRKIKNKSEYIFKNFKDVFWRFLELHIMKAVYITAFVCSVSEVCVLHIVFVGFCVLGATSRKAIQVIISRVISFIVTIIVLSKMIYQIEYLSHTQYTVFCSDNRTANNAEWVGLTKAEKMEGGLMSLLRTYIIYMVTVTMHAVITLRQLQMRVKIGAVNAPPTKLLFPNIIRADAEKDLVGLVKYLLNYAFYKFGIEISLIALVSTITYRQDIVAVVYALWLVVLLLLRRSQCAKIWGVFQAFFAISILTQYIVLVGLPPSSCLVYPWDEGAFGESIQRWTMLPGALHFNHVPKLIFDFIVLVILNRQKSIFCIEQRYASNDDYPGGSNRSVISDIAQLGRTPFDNPTHDFCSYIRNYSDILKNGVLCGFYWFTLAVVFLAGTNIADLLALGYLIGAFVFLWQGSDFYLRPINTIISRWKWLLAFNVANILIKTSFQMAGCLFMTPLTTHCCWLVHMLGITCTSNVLKEQLMLTEETDLILAPGECPKITHQVVLLWDTICFAFIIFQLRIFKSHYFCHIITDTKANNILASRGADIIEGLRQNQIAHRHGHEKQVLLKIKRKMERIRATQQKMLRPLDKQTHFDEHGYPLPAPTVRRRKEIKLHPHATRAGDYYMFEEMDDKFELDLIHDEIDFLEEENMTESEMKMQRRKTLYDKSKDAPGADFPSTSKGISKERDEAGTEVPAAPTRDVADLPVIPPPPTSLGREATYKETSESKSKMEVDSGEVTAKDSDEDFDTNPIIRLLEGFLVTLTIRLNRFSRNYRYVNRILAGEKKTLKESSSLNRLGLSSAAAMFHFLKSNLERKQSINSSPPAKGAGDFNLEEENFAQRDHHIIVEVLISSWYALLANTDLICYIVVFINQVVNASLISLPLPIMVFLWGTLSLPRPTKTFWVTLIAYTQAIVLIKCIFQFKLIWANYHNLPNQPLTAAKIFGVEMKTHYAVYDLMLLLVLFLHRYLLKSQGLWKSGYKDTDQQFAKPTASIDDRDDSDNLSQPDSRQLNDDAAQKLSLQVSQASLPGSPEYSKSGINQLERTKYTSSLHKFFFSLVHKSRLATDVYALMFLCDFINFFVLLFGFTAFGTQQTESDEGVQTYLAENKVPIPFLIMLLVQFLLIVIDRALYLRKALVNKIIFHFFSVIGIHIWMFFVVPAVTERTFNSLAPPIIFYVIKCFYMLLSSYQIKSGYPKRILGNFFTKGFSMVNMIAFKVYMQIPFLYELRTILDWVCIDSTMTIFDWLKMEDIFSNIYLIRCTRQSETDFPAMRAQKKASISKLIMGGTIVLLIVICIWGPLCLFALGNAVGTSNVPFQVSLSIRIGPYDPIYTTNNYDSIFEIDPTMYSQMTNAYIKDKQALTFITGYDATDVAAVKLAGNSPSLWNIAPPDRQRLLNDLRNNHTLKARFSYTLTRKAPAKGLKEIVGDEHAISLDETFEGRAALINMLNETHDLEPTGNDTSTNGTSSFEEVVVLPAMIPKFIKVLNSGDAAVVTVLSPKNEEYRPLVIKMHRDKETNGLWWEIRDFCNDTFYNTTLKEFAYSNCTSGIVMYTFNDKKFPSTFSFLTAGGIIGLYTTFVLLASRFMKSFIGGQNRKIMFEDLPYVDRVLQLCLDIYLVREALEFALEEDLFAKLLFLYRSPETLIKWTRPKEEYVDDDADTDSMSVRRSEQLQQHQQHQQQQ</sequence>
<feature type="domain" description="Piezo transmembrane helical unit" evidence="14">
    <location>
        <begin position="1730"/>
        <end position="1848"/>
    </location>
</feature>
<gene>
    <name evidence="18" type="primary">Piezo</name>
</gene>
<feature type="transmembrane region" description="Helical" evidence="11">
    <location>
        <begin position="676"/>
        <end position="694"/>
    </location>
</feature>
<feature type="region of interest" description="Disordered" evidence="10">
    <location>
        <begin position="1536"/>
        <end position="1613"/>
    </location>
</feature>
<dbReference type="Pfam" id="PF24874">
    <property type="entry name" value="Piezo_THU9_anchor"/>
    <property type="match status" value="1"/>
</dbReference>
<feature type="transmembrane region" description="Helical" evidence="11">
    <location>
        <begin position="1269"/>
        <end position="1290"/>
    </location>
</feature>
<feature type="transmembrane region" description="Helical" evidence="11">
    <location>
        <begin position="2435"/>
        <end position="2458"/>
    </location>
</feature>
<evidence type="ECO:0000256" key="10">
    <source>
        <dbReference type="SAM" id="MobiDB-lite"/>
    </source>
</evidence>
<accession>A0A6I8VAD3</accession>
<feature type="transmembrane region" description="Helical" evidence="11">
    <location>
        <begin position="1167"/>
        <end position="1186"/>
    </location>
</feature>
<reference evidence="18" key="1">
    <citation type="submission" date="2025-08" db="UniProtKB">
        <authorList>
            <consortium name="RefSeq"/>
        </authorList>
    </citation>
    <scope>IDENTIFICATION</scope>
    <source>
        <strain evidence="18">MV-25-SWS-2005</strain>
        <tissue evidence="18">Whole body</tissue>
    </source>
</reference>
<feature type="transmembrane region" description="Helical" evidence="11">
    <location>
        <begin position="2045"/>
        <end position="2062"/>
    </location>
</feature>
<feature type="compositionally biased region" description="Polar residues" evidence="10">
    <location>
        <begin position="433"/>
        <end position="442"/>
    </location>
</feature>
<dbReference type="InterPro" id="IPR031334">
    <property type="entry name" value="Piezo_cap_dom"/>
</dbReference>
<feature type="transmembrane region" description="Helical" evidence="11">
    <location>
        <begin position="1242"/>
        <end position="1263"/>
    </location>
</feature>
<protein>
    <submittedName>
        <fullName evidence="18">Piezo-type mechanosensitive ion channel component isoform X16</fullName>
    </submittedName>
</protein>
<feature type="region of interest" description="Disordered" evidence="10">
    <location>
        <begin position="2527"/>
        <end position="2554"/>
    </location>
</feature>
<name>A0A6I8VAD3_DROPS</name>
<evidence type="ECO:0000313" key="17">
    <source>
        <dbReference type="Proteomes" id="UP000001819"/>
    </source>
</evidence>
<feature type="transmembrane region" description="Helical" evidence="11">
    <location>
        <begin position="258"/>
        <end position="279"/>
    </location>
</feature>
<evidence type="ECO:0000259" key="12">
    <source>
        <dbReference type="Pfam" id="PF12166"/>
    </source>
</evidence>
<keyword evidence="3" id="KW-0813">Transport</keyword>
<keyword evidence="6 11" id="KW-1133">Transmembrane helix</keyword>
<dbReference type="Pfam" id="PF23188">
    <property type="entry name" value="THU_Piezo1"/>
    <property type="match status" value="1"/>
</dbReference>
<feature type="transmembrane region" description="Helical" evidence="11">
    <location>
        <begin position="2014"/>
        <end position="2033"/>
    </location>
</feature>
<organism evidence="17 18">
    <name type="scientific">Drosophila pseudoobscura pseudoobscura</name>
    <name type="common">Fruit fly</name>
    <dbReference type="NCBI Taxonomy" id="46245"/>
    <lineage>
        <taxon>Eukaryota</taxon>
        <taxon>Metazoa</taxon>
        <taxon>Ecdysozoa</taxon>
        <taxon>Arthropoda</taxon>
        <taxon>Hexapoda</taxon>
        <taxon>Insecta</taxon>
        <taxon>Pterygota</taxon>
        <taxon>Neoptera</taxon>
        <taxon>Endopterygota</taxon>
        <taxon>Diptera</taxon>
        <taxon>Brachycera</taxon>
        <taxon>Muscomorpha</taxon>
        <taxon>Ephydroidea</taxon>
        <taxon>Drosophilidae</taxon>
        <taxon>Drosophila</taxon>
        <taxon>Sophophora</taxon>
    </lineage>
</organism>
<keyword evidence="9" id="KW-0407">Ion channel</keyword>
<evidence type="ECO:0000256" key="4">
    <source>
        <dbReference type="ARBA" id="ARBA00022475"/>
    </source>
</evidence>
<dbReference type="PANTHER" id="PTHR47049">
    <property type="entry name" value="PIEZO-TYPE MECHANOSENSITIVE ION CHANNEL HOMOLOG"/>
    <property type="match status" value="1"/>
</dbReference>
<feature type="transmembrane region" description="Helical" evidence="11">
    <location>
        <begin position="1716"/>
        <end position="1742"/>
    </location>
</feature>
<feature type="region of interest" description="Disordered" evidence="10">
    <location>
        <begin position="822"/>
        <end position="868"/>
    </location>
</feature>
<feature type="domain" description="Piezo THU9 and anchor" evidence="16">
    <location>
        <begin position="1937"/>
        <end position="2176"/>
    </location>
</feature>
<feature type="domain" description="Piezo TM25-28" evidence="13">
    <location>
        <begin position="1227"/>
        <end position="1501"/>
    </location>
</feature>
<dbReference type="InterPro" id="IPR056769">
    <property type="entry name" value="Piezo_TM1-24"/>
</dbReference>
<evidence type="ECO:0000256" key="7">
    <source>
        <dbReference type="ARBA" id="ARBA00023065"/>
    </source>
</evidence>
<feature type="transmembrane region" description="Helical" evidence="11">
    <location>
        <begin position="516"/>
        <end position="538"/>
    </location>
</feature>
<keyword evidence="4" id="KW-1003">Cell membrane</keyword>
<keyword evidence="5 11" id="KW-0812">Transmembrane</keyword>
<feature type="transmembrane region" description="Helical" evidence="11">
    <location>
        <begin position="1009"/>
        <end position="1027"/>
    </location>
</feature>
<dbReference type="RefSeq" id="XP_015036585.2">
    <property type="nucleotide sequence ID" value="XM_015181099.2"/>
</dbReference>
<feature type="transmembrane region" description="Helical" evidence="11">
    <location>
        <begin position="701"/>
        <end position="717"/>
    </location>
</feature>
<feature type="transmembrane region" description="Helical" evidence="11">
    <location>
        <begin position="1774"/>
        <end position="1798"/>
    </location>
</feature>
<feature type="transmembrane region" description="Helical" evidence="11">
    <location>
        <begin position="607"/>
        <end position="625"/>
    </location>
</feature>
<feature type="transmembrane region" description="Helical" evidence="11">
    <location>
        <begin position="1823"/>
        <end position="1841"/>
    </location>
</feature>
<feature type="domain" description="Piezo TM1-24" evidence="15">
    <location>
        <begin position="26"/>
        <end position="417"/>
    </location>
</feature>
<feature type="transmembrane region" description="Helical" evidence="11">
    <location>
        <begin position="492"/>
        <end position="510"/>
    </location>
</feature>
<feature type="transmembrane region" description="Helical" evidence="11">
    <location>
        <begin position="1067"/>
        <end position="1088"/>
    </location>
</feature>
<feature type="transmembrane region" description="Helical" evidence="11">
    <location>
        <begin position="637"/>
        <end position="656"/>
    </location>
</feature>
<keyword evidence="7" id="KW-0406">Ion transport</keyword>
<feature type="transmembrane region" description="Helical" evidence="11">
    <location>
        <begin position="729"/>
        <end position="749"/>
    </location>
</feature>
<feature type="transmembrane region" description="Helical" evidence="11">
    <location>
        <begin position="550"/>
        <end position="568"/>
    </location>
</feature>
<dbReference type="Pfam" id="PF12166">
    <property type="entry name" value="Piezo_cap"/>
    <property type="match status" value="1"/>
</dbReference>
<feature type="transmembrane region" description="Helical" evidence="11">
    <location>
        <begin position="205"/>
        <end position="228"/>
    </location>
</feature>
<dbReference type="GO" id="GO:0005886">
    <property type="term" value="C:plasma membrane"/>
    <property type="evidence" value="ECO:0007669"/>
    <property type="project" value="UniProtKB-SubCell"/>
</dbReference>
<feature type="transmembrane region" description="Helical" evidence="11">
    <location>
        <begin position="782"/>
        <end position="802"/>
    </location>
</feature>
<dbReference type="InterPro" id="IPR027272">
    <property type="entry name" value="Piezo"/>
</dbReference>
<dbReference type="Proteomes" id="UP000001819">
    <property type="component" value="Chromosome 4"/>
</dbReference>
<feature type="region of interest" description="Disordered" evidence="10">
    <location>
        <begin position="159"/>
        <end position="179"/>
    </location>
</feature>
<feature type="compositionally biased region" description="Basic and acidic residues" evidence="10">
    <location>
        <begin position="1590"/>
        <end position="1604"/>
    </location>
</feature>
<feature type="compositionally biased region" description="Low complexity" evidence="10">
    <location>
        <begin position="2543"/>
        <end position="2554"/>
    </location>
</feature>
<dbReference type="Pfam" id="PF24871">
    <property type="entry name" value="Piezo_TM1-24"/>
    <property type="match status" value="2"/>
</dbReference>
<dbReference type="GO" id="GO:0008381">
    <property type="term" value="F:mechanosensitive monoatomic ion channel activity"/>
    <property type="evidence" value="ECO:0007669"/>
    <property type="project" value="InterPro"/>
</dbReference>
<evidence type="ECO:0000256" key="5">
    <source>
        <dbReference type="ARBA" id="ARBA00022692"/>
    </source>
</evidence>
<dbReference type="InterPro" id="IPR056768">
    <property type="entry name" value="THU_Piezo"/>
</dbReference>
<dbReference type="InterPro" id="IPR031805">
    <property type="entry name" value="Piezo_TM25-28"/>
</dbReference>
<proteinExistence type="inferred from homology"/>
<evidence type="ECO:0000259" key="14">
    <source>
        <dbReference type="Pfam" id="PF23188"/>
    </source>
</evidence>
<feature type="transmembrane region" description="Helical" evidence="11">
    <location>
        <begin position="1748"/>
        <end position="1767"/>
    </location>
</feature>
<evidence type="ECO:0000256" key="9">
    <source>
        <dbReference type="ARBA" id="ARBA00023303"/>
    </source>
</evidence>
<feature type="compositionally biased region" description="Low complexity" evidence="10">
    <location>
        <begin position="403"/>
        <end position="412"/>
    </location>
</feature>
<feature type="transmembrane region" description="Helical" evidence="11">
    <location>
        <begin position="59"/>
        <end position="89"/>
    </location>
</feature>
<evidence type="ECO:0000259" key="16">
    <source>
        <dbReference type="Pfam" id="PF24874"/>
    </source>
</evidence>
<dbReference type="Pfam" id="PF15917">
    <property type="entry name" value="Piezo_TM25-28"/>
    <property type="match status" value="1"/>
</dbReference>
<feature type="transmembrane region" description="Helical" evidence="11">
    <location>
        <begin position="2154"/>
        <end position="2177"/>
    </location>
</feature>
<feature type="transmembrane region" description="Helical" evidence="11">
    <location>
        <begin position="234"/>
        <end position="251"/>
    </location>
</feature>
<keyword evidence="17" id="KW-1185">Reference proteome</keyword>
<evidence type="ECO:0000256" key="2">
    <source>
        <dbReference type="ARBA" id="ARBA00007821"/>
    </source>
</evidence>
<feature type="transmembrane region" description="Helical" evidence="11">
    <location>
        <begin position="326"/>
        <end position="347"/>
    </location>
</feature>
<evidence type="ECO:0000259" key="13">
    <source>
        <dbReference type="Pfam" id="PF15917"/>
    </source>
</evidence>
<feature type="transmembrane region" description="Helical" evidence="11">
    <location>
        <begin position="1117"/>
        <end position="1139"/>
    </location>
</feature>